<accession>A0A8E2JVA6</accession>
<evidence type="ECO:0000313" key="3">
    <source>
        <dbReference type="Proteomes" id="UP000250140"/>
    </source>
</evidence>
<keyword evidence="3" id="KW-1185">Reference proteome</keyword>
<dbReference type="AlphaFoldDB" id="A0A8E2JVA6"/>
<feature type="compositionally biased region" description="Polar residues" evidence="1">
    <location>
        <begin position="43"/>
        <end position="54"/>
    </location>
</feature>
<evidence type="ECO:0000313" key="2">
    <source>
        <dbReference type="EMBL" id="OCL10803.1"/>
    </source>
</evidence>
<dbReference type="EMBL" id="KV749165">
    <property type="protein sequence ID" value="OCL10803.1"/>
    <property type="molecule type" value="Genomic_DNA"/>
</dbReference>
<protein>
    <submittedName>
        <fullName evidence="2">Uncharacterized protein</fullName>
    </submittedName>
</protein>
<feature type="region of interest" description="Disordered" evidence="1">
    <location>
        <begin position="151"/>
        <end position="189"/>
    </location>
</feature>
<dbReference type="OrthoDB" id="3921377at2759"/>
<proteinExistence type="predicted"/>
<sequence>MPRTPLPISPGGSFRSGRSHRFLNLGSPGSPPLSAGSPPLSARTFTTFSGSEPSLSPKAPSHFSNTSTLVSSSPGTTPALPPVPKFDNIDAVHAHRRSRSVSAIHLPPEQDESATKDLPPNSIEAAQPATAEDDSATTSSLVKLAHRIRTILGSKPGADKRADARRRPKDTKAVRESVARVEQVHWTEM</sequence>
<feature type="compositionally biased region" description="Polar residues" evidence="1">
    <location>
        <begin position="62"/>
        <end position="76"/>
    </location>
</feature>
<gene>
    <name evidence="2" type="ORF">AOQ84DRAFT_353351</name>
</gene>
<feature type="compositionally biased region" description="Basic and acidic residues" evidence="1">
    <location>
        <begin position="170"/>
        <end position="189"/>
    </location>
</feature>
<dbReference type="Proteomes" id="UP000250140">
    <property type="component" value="Unassembled WGS sequence"/>
</dbReference>
<name>A0A8E2JVA6_9PEZI</name>
<reference evidence="2 3" key="1">
    <citation type="journal article" date="2016" name="Nat. Commun.">
        <title>Ectomycorrhizal ecology is imprinted in the genome of the dominant symbiotic fungus Cenococcum geophilum.</title>
        <authorList>
            <consortium name="DOE Joint Genome Institute"/>
            <person name="Peter M."/>
            <person name="Kohler A."/>
            <person name="Ohm R.A."/>
            <person name="Kuo A."/>
            <person name="Krutzmann J."/>
            <person name="Morin E."/>
            <person name="Arend M."/>
            <person name="Barry K.W."/>
            <person name="Binder M."/>
            <person name="Choi C."/>
            <person name="Clum A."/>
            <person name="Copeland A."/>
            <person name="Grisel N."/>
            <person name="Haridas S."/>
            <person name="Kipfer T."/>
            <person name="LaButti K."/>
            <person name="Lindquist E."/>
            <person name="Lipzen A."/>
            <person name="Maire R."/>
            <person name="Meier B."/>
            <person name="Mihaltcheva S."/>
            <person name="Molinier V."/>
            <person name="Murat C."/>
            <person name="Poggeler S."/>
            <person name="Quandt C.A."/>
            <person name="Sperisen C."/>
            <person name="Tritt A."/>
            <person name="Tisserant E."/>
            <person name="Crous P.W."/>
            <person name="Henrissat B."/>
            <person name="Nehls U."/>
            <person name="Egli S."/>
            <person name="Spatafora J.W."/>
            <person name="Grigoriev I.V."/>
            <person name="Martin F.M."/>
        </authorList>
    </citation>
    <scope>NUCLEOTIDE SEQUENCE [LARGE SCALE GENOMIC DNA]</scope>
    <source>
        <strain evidence="2 3">CBS 207.34</strain>
    </source>
</reference>
<evidence type="ECO:0000256" key="1">
    <source>
        <dbReference type="SAM" id="MobiDB-lite"/>
    </source>
</evidence>
<organism evidence="2 3">
    <name type="scientific">Glonium stellatum</name>
    <dbReference type="NCBI Taxonomy" id="574774"/>
    <lineage>
        <taxon>Eukaryota</taxon>
        <taxon>Fungi</taxon>
        <taxon>Dikarya</taxon>
        <taxon>Ascomycota</taxon>
        <taxon>Pezizomycotina</taxon>
        <taxon>Dothideomycetes</taxon>
        <taxon>Pleosporomycetidae</taxon>
        <taxon>Gloniales</taxon>
        <taxon>Gloniaceae</taxon>
        <taxon>Glonium</taxon>
    </lineage>
</organism>
<feature type="region of interest" description="Disordered" evidence="1">
    <location>
        <begin position="1"/>
        <end position="138"/>
    </location>
</feature>
<feature type="compositionally biased region" description="Low complexity" evidence="1">
    <location>
        <begin position="25"/>
        <end position="42"/>
    </location>
</feature>